<evidence type="ECO:0000313" key="2">
    <source>
        <dbReference type="EMBL" id="NDV37439.1"/>
    </source>
</evidence>
<dbReference type="AlphaFoldDB" id="A0A6B2LJY4"/>
<dbReference type="PANTHER" id="PTHR12458">
    <property type="entry name" value="ORF PROTEIN"/>
    <property type="match status" value="1"/>
</dbReference>
<feature type="domain" description="CFA20" evidence="1">
    <location>
        <begin position="1"/>
        <end position="184"/>
    </location>
</feature>
<evidence type="ECO:0000259" key="1">
    <source>
        <dbReference type="Pfam" id="PF05018"/>
    </source>
</evidence>
<accession>A0A6B2LJY4</accession>
<sequence length="187" mass="21801">MFKVCFQTGFLSLFYSQGSDPLQLWDKRVIDGKIEFVDDEHIKSKVLEITGDNVAHHSIICPKDPKKTLGITLPYIILLVKNVDKFFSFEIQILDDKSVRRRFRASNFQSVTRVRPSICTLPLQLDDGWNQIQIDLAHYTKRAYGTNYLQTLQVQIHANCRIRRIYFAEKIMTDEELPSAFKLYRPG</sequence>
<reference evidence="2" key="1">
    <citation type="journal article" date="2020" name="J. Eukaryot. Microbiol.">
        <title>De novo Sequencing, Assembly and Annotation of the Transcriptome for the Free-Living Testate Amoeba Arcella intermedia.</title>
        <authorList>
            <person name="Ribeiro G.M."/>
            <person name="Porfirio-Sousa A.L."/>
            <person name="Maurer-Alcala X.X."/>
            <person name="Katz L.A."/>
            <person name="Lahr D.J.G."/>
        </authorList>
    </citation>
    <scope>NUCLEOTIDE SEQUENCE</scope>
</reference>
<protein>
    <recommendedName>
        <fullName evidence="1">CFA20 domain-containing protein</fullName>
    </recommendedName>
</protein>
<dbReference type="EMBL" id="GIBP01008470">
    <property type="protein sequence ID" value="NDV37439.1"/>
    <property type="molecule type" value="Transcribed_RNA"/>
</dbReference>
<dbReference type="InterPro" id="IPR007714">
    <property type="entry name" value="CFA20_dom"/>
</dbReference>
<organism evidence="2">
    <name type="scientific">Arcella intermedia</name>
    <dbReference type="NCBI Taxonomy" id="1963864"/>
    <lineage>
        <taxon>Eukaryota</taxon>
        <taxon>Amoebozoa</taxon>
        <taxon>Tubulinea</taxon>
        <taxon>Elardia</taxon>
        <taxon>Arcellinida</taxon>
        <taxon>Sphaerothecina</taxon>
        <taxon>Arcellidae</taxon>
        <taxon>Arcella</taxon>
    </lineage>
</organism>
<name>A0A6B2LJY4_9EUKA</name>
<dbReference type="InterPro" id="IPR040441">
    <property type="entry name" value="CFA20/CFAP20DC"/>
</dbReference>
<dbReference type="Pfam" id="PF05018">
    <property type="entry name" value="CFA20_dom"/>
    <property type="match status" value="1"/>
</dbReference>
<proteinExistence type="predicted"/>